<gene>
    <name evidence="1" type="ORF">Y1Q_0003217</name>
</gene>
<dbReference type="Proteomes" id="UP000050525">
    <property type="component" value="Unassembled WGS sequence"/>
</dbReference>
<sequence length="99" mass="11006">MGNLPHLNFKGMASLSLSLTCIWMVNLMDYGLHGLSDFIISLRSSFSFSVLWGHSSFIEQMIWNHGSRGALLPFAGSCCLFNVSFGIKLVRYVSTDPEV</sequence>
<proteinExistence type="predicted"/>
<accession>A0A151MDW2</accession>
<comment type="caution">
    <text evidence="1">The sequence shown here is derived from an EMBL/GenBank/DDBJ whole genome shotgun (WGS) entry which is preliminary data.</text>
</comment>
<evidence type="ECO:0000313" key="2">
    <source>
        <dbReference type="Proteomes" id="UP000050525"/>
    </source>
</evidence>
<keyword evidence="2" id="KW-1185">Reference proteome</keyword>
<evidence type="ECO:0000313" key="1">
    <source>
        <dbReference type="EMBL" id="KYO22714.1"/>
    </source>
</evidence>
<name>A0A151MDW2_ALLMI</name>
<dbReference type="AlphaFoldDB" id="A0A151MDW2"/>
<dbReference type="EMBL" id="AKHW03006231">
    <property type="protein sequence ID" value="KYO22714.1"/>
    <property type="molecule type" value="Genomic_DNA"/>
</dbReference>
<protein>
    <submittedName>
        <fullName evidence="1">Uncharacterized protein</fullName>
    </submittedName>
</protein>
<reference evidence="1 2" key="1">
    <citation type="journal article" date="2012" name="Genome Biol.">
        <title>Sequencing three crocodilian genomes to illuminate the evolution of archosaurs and amniotes.</title>
        <authorList>
            <person name="St John J.A."/>
            <person name="Braun E.L."/>
            <person name="Isberg S.R."/>
            <person name="Miles L.G."/>
            <person name="Chong A.Y."/>
            <person name="Gongora J."/>
            <person name="Dalzell P."/>
            <person name="Moran C."/>
            <person name="Bed'hom B."/>
            <person name="Abzhanov A."/>
            <person name="Burgess S.C."/>
            <person name="Cooksey A.M."/>
            <person name="Castoe T.A."/>
            <person name="Crawford N.G."/>
            <person name="Densmore L.D."/>
            <person name="Drew J.C."/>
            <person name="Edwards S.V."/>
            <person name="Faircloth B.C."/>
            <person name="Fujita M.K."/>
            <person name="Greenwold M.J."/>
            <person name="Hoffmann F.G."/>
            <person name="Howard J.M."/>
            <person name="Iguchi T."/>
            <person name="Janes D.E."/>
            <person name="Khan S.Y."/>
            <person name="Kohno S."/>
            <person name="de Koning A.J."/>
            <person name="Lance S.L."/>
            <person name="McCarthy F.M."/>
            <person name="McCormack J.E."/>
            <person name="Merchant M.E."/>
            <person name="Peterson D.G."/>
            <person name="Pollock D.D."/>
            <person name="Pourmand N."/>
            <person name="Raney B.J."/>
            <person name="Roessler K.A."/>
            <person name="Sanford J.R."/>
            <person name="Sawyer R.H."/>
            <person name="Schmidt C.J."/>
            <person name="Triplett E.W."/>
            <person name="Tuberville T.D."/>
            <person name="Venegas-Anaya M."/>
            <person name="Howard J.T."/>
            <person name="Jarvis E.D."/>
            <person name="Guillette L.J.Jr."/>
            <person name="Glenn T.C."/>
            <person name="Green R.E."/>
            <person name="Ray D.A."/>
        </authorList>
    </citation>
    <scope>NUCLEOTIDE SEQUENCE [LARGE SCALE GENOMIC DNA]</scope>
    <source>
        <strain evidence="1">KSC_2009_1</strain>
    </source>
</reference>
<organism evidence="1 2">
    <name type="scientific">Alligator mississippiensis</name>
    <name type="common">American alligator</name>
    <dbReference type="NCBI Taxonomy" id="8496"/>
    <lineage>
        <taxon>Eukaryota</taxon>
        <taxon>Metazoa</taxon>
        <taxon>Chordata</taxon>
        <taxon>Craniata</taxon>
        <taxon>Vertebrata</taxon>
        <taxon>Euteleostomi</taxon>
        <taxon>Archelosauria</taxon>
        <taxon>Archosauria</taxon>
        <taxon>Crocodylia</taxon>
        <taxon>Alligatoridae</taxon>
        <taxon>Alligatorinae</taxon>
        <taxon>Alligator</taxon>
    </lineage>
</organism>